<dbReference type="GO" id="GO:0016757">
    <property type="term" value="F:glycosyltransferase activity"/>
    <property type="evidence" value="ECO:0007669"/>
    <property type="project" value="TreeGrafter"/>
</dbReference>
<dbReference type="PANTHER" id="PTHR46401:SF2">
    <property type="entry name" value="GLYCOSYLTRANSFERASE WBBK-RELATED"/>
    <property type="match status" value="1"/>
</dbReference>
<accession>A0A0E9N5F7</accession>
<dbReference type="GO" id="GO:0009103">
    <property type="term" value="P:lipopolysaccharide biosynthetic process"/>
    <property type="evidence" value="ECO:0007669"/>
    <property type="project" value="TreeGrafter"/>
</dbReference>
<keyword evidence="1 2" id="KW-0808">Transferase</keyword>
<dbReference type="Proteomes" id="UP000033121">
    <property type="component" value="Unassembled WGS sequence"/>
</dbReference>
<evidence type="ECO:0000256" key="1">
    <source>
        <dbReference type="ARBA" id="ARBA00022679"/>
    </source>
</evidence>
<comment type="caution">
    <text evidence="2">The sequence shown here is derived from an EMBL/GenBank/DDBJ whole genome shotgun (WGS) entry which is preliminary data.</text>
</comment>
<gene>
    <name evidence="2" type="ORF">FPE01S_04_04510</name>
</gene>
<evidence type="ECO:0000313" key="3">
    <source>
        <dbReference type="Proteomes" id="UP000033121"/>
    </source>
</evidence>
<name>A0A0E9N5F7_9BACT</name>
<sequence>MKDRKKLMILIDWFYPGYKAGGPIQSCTNLVLALKDTFSIYVVTRNTDHLENIPYPGIESDQWTTSVIEGVQIVYLSKANQRAKKVRQLISEVQPDFVYLNLMFSPLFSLVPLFERKAGRLKAKVIMGPRGALFENALAIKRFKKTPFLKLFRIMGIHRLIRFHATNQLEKEAVLRHFPGAEVFIADNLPKLIQEPFRSVEKQPGHLKMLFIARIHPIKNLLFLLQRLETMEGSIELNIIGPLEDEGYWTSCQAQIRNLPPGIVVNYLGAIPNHQLAGFLEKTHLFVSPTKGENFGHSIFESILAGRPVLISDLTPWRHLEEKHIGWDISLKDESKWAAALSAALVWNQQDFDGYAGAAWKFGGNFIANPRMTEEYTSLLS</sequence>
<reference evidence="2 3" key="1">
    <citation type="submission" date="2015-04" db="EMBL/GenBank/DDBJ databases">
        <title>Whole genome shotgun sequence of Flavihumibacter petaseus NBRC 106054.</title>
        <authorList>
            <person name="Miyazawa S."/>
            <person name="Hosoyama A."/>
            <person name="Hashimoto M."/>
            <person name="Noguchi M."/>
            <person name="Tsuchikane K."/>
            <person name="Ohji S."/>
            <person name="Yamazoe A."/>
            <person name="Ichikawa N."/>
            <person name="Kimura A."/>
            <person name="Fujita N."/>
        </authorList>
    </citation>
    <scope>NUCLEOTIDE SEQUENCE [LARGE SCALE GENOMIC DNA]</scope>
    <source>
        <strain evidence="2 3">NBRC 106054</strain>
    </source>
</reference>
<dbReference type="AlphaFoldDB" id="A0A0E9N5F7"/>
<organism evidence="2 3">
    <name type="scientific">Flavihumibacter petaseus NBRC 106054</name>
    <dbReference type="NCBI Taxonomy" id="1220578"/>
    <lineage>
        <taxon>Bacteria</taxon>
        <taxon>Pseudomonadati</taxon>
        <taxon>Bacteroidota</taxon>
        <taxon>Chitinophagia</taxon>
        <taxon>Chitinophagales</taxon>
        <taxon>Chitinophagaceae</taxon>
        <taxon>Flavihumibacter</taxon>
    </lineage>
</organism>
<dbReference type="SUPFAM" id="SSF53756">
    <property type="entry name" value="UDP-Glycosyltransferase/glycogen phosphorylase"/>
    <property type="match status" value="1"/>
</dbReference>
<evidence type="ECO:0000313" key="2">
    <source>
        <dbReference type="EMBL" id="GAO45207.1"/>
    </source>
</evidence>
<dbReference type="STRING" id="1220578.FPE01S_04_04510"/>
<keyword evidence="3" id="KW-1185">Reference proteome</keyword>
<dbReference type="Gene3D" id="3.40.50.2000">
    <property type="entry name" value="Glycogen Phosphorylase B"/>
    <property type="match status" value="2"/>
</dbReference>
<dbReference type="PANTHER" id="PTHR46401">
    <property type="entry name" value="GLYCOSYLTRANSFERASE WBBK-RELATED"/>
    <property type="match status" value="1"/>
</dbReference>
<dbReference type="RefSeq" id="WP_169749205.1">
    <property type="nucleotide sequence ID" value="NZ_BBWV01000004.1"/>
</dbReference>
<dbReference type="EMBL" id="BBWV01000004">
    <property type="protein sequence ID" value="GAO45207.1"/>
    <property type="molecule type" value="Genomic_DNA"/>
</dbReference>
<proteinExistence type="predicted"/>
<dbReference type="Pfam" id="PF13692">
    <property type="entry name" value="Glyco_trans_1_4"/>
    <property type="match status" value="1"/>
</dbReference>
<protein>
    <submittedName>
        <fullName evidence="2">Putative glycosyltransferase</fullName>
    </submittedName>
</protein>